<gene>
    <name evidence="5" type="ORF">HOLleu_28407</name>
</gene>
<keyword evidence="2" id="KW-0677">Repeat</keyword>
<dbReference type="PROSITE" id="PS51450">
    <property type="entry name" value="LRR"/>
    <property type="match status" value="4"/>
</dbReference>
<feature type="region of interest" description="Disordered" evidence="3">
    <location>
        <begin position="563"/>
        <end position="590"/>
    </location>
</feature>
<organism evidence="5 6">
    <name type="scientific">Holothuria leucospilota</name>
    <name type="common">Black long sea cucumber</name>
    <name type="synonym">Mertensiothuria leucospilota</name>
    <dbReference type="NCBI Taxonomy" id="206669"/>
    <lineage>
        <taxon>Eukaryota</taxon>
        <taxon>Metazoa</taxon>
        <taxon>Echinodermata</taxon>
        <taxon>Eleutherozoa</taxon>
        <taxon>Echinozoa</taxon>
        <taxon>Holothuroidea</taxon>
        <taxon>Aspidochirotacea</taxon>
        <taxon>Aspidochirotida</taxon>
        <taxon>Holothuriidae</taxon>
        <taxon>Holothuria</taxon>
    </lineage>
</organism>
<dbReference type="SMART" id="SM00365">
    <property type="entry name" value="LRR_SD22"/>
    <property type="match status" value="7"/>
</dbReference>
<keyword evidence="4" id="KW-0812">Transmembrane</keyword>
<dbReference type="EMBL" id="JAIZAY010000014">
    <property type="protein sequence ID" value="KAJ8029092.1"/>
    <property type="molecule type" value="Genomic_DNA"/>
</dbReference>
<evidence type="ECO:0000256" key="3">
    <source>
        <dbReference type="SAM" id="MobiDB-lite"/>
    </source>
</evidence>
<sequence>METLPSNLPPDYHSLYLDNNAFKILNKINFNLSSLPHLRELSIAKNNITYVQNGTLNRLTKVVSLDMRDNLLSSVPYGISRMNNLQILDLSGNLIKRIPPEIFHLHNRLQTLFFDQNLVDVTTIEPGTFSSLVKLRKLSLSLSMGLYYGSAWEDPSYGRFISIPSGFDDYSDVQDYMSARCVNASSWFDPVEGSLSLVSLSLSYCQIKCLSSESLNVWFSNLQILDLTNNLLETFEDDIFYSVVNLEELYLEGNRLRYIPDNLFSSLSSLRILNLKRNQLLYVSAQSLLPISGTLTYLDISANLMETWNATSSVEFNHLKELSIRRNFISDDVQLSFTSIPYLEILKLGANNIKQFPNVTHMKHLTTILLSDNLIRVIPEHALQGCKKLQILKLNGNRLRTVPKSAILKAKRLQVLETKNNPLACDCNIKWLSEGIETFPDVWYFQYEMIASSTCSSPAFLANQTLIDAFAEASTDMICNHIPDTKSMVLLVVIWLSVVAFIVVVKLYRLCPISRRHFHAIRFRDSLFEEDPALLNFFTKDKKVGKYKLVGESGTASKEVIEPLPSQSNQPVTPSKLRKVNWSKMPETQV</sequence>
<keyword evidence="6" id="KW-1185">Reference proteome</keyword>
<reference evidence="5" key="1">
    <citation type="submission" date="2021-10" db="EMBL/GenBank/DDBJ databases">
        <title>Tropical sea cucumber genome reveals ecological adaptation and Cuvierian tubules defense mechanism.</title>
        <authorList>
            <person name="Chen T."/>
        </authorList>
    </citation>
    <scope>NUCLEOTIDE SEQUENCE</scope>
    <source>
        <strain evidence="5">Nanhai2018</strain>
        <tissue evidence="5">Muscle</tissue>
    </source>
</reference>
<dbReference type="OrthoDB" id="1055097at2759"/>
<evidence type="ECO:0000313" key="5">
    <source>
        <dbReference type="EMBL" id="KAJ8029092.1"/>
    </source>
</evidence>
<name>A0A9Q1BLX2_HOLLE</name>
<accession>A0A9Q1BLX2</accession>
<comment type="caution">
    <text evidence="5">The sequence shown here is derived from an EMBL/GenBank/DDBJ whole genome shotgun (WGS) entry which is preliminary data.</text>
</comment>
<dbReference type="InterPro" id="IPR032675">
    <property type="entry name" value="LRR_dom_sf"/>
</dbReference>
<protein>
    <submittedName>
        <fullName evidence="5">Leucine-rich repeat-containing G-protein coupled receptor 4</fullName>
    </submittedName>
</protein>
<dbReference type="AlphaFoldDB" id="A0A9Q1BLX2"/>
<dbReference type="SMART" id="SM00369">
    <property type="entry name" value="LRR_TYP"/>
    <property type="match status" value="8"/>
</dbReference>
<dbReference type="SUPFAM" id="SSF52058">
    <property type="entry name" value="L domain-like"/>
    <property type="match status" value="2"/>
</dbReference>
<keyword evidence="1" id="KW-0433">Leucine-rich repeat</keyword>
<dbReference type="Gene3D" id="3.80.10.10">
    <property type="entry name" value="Ribonuclease Inhibitor"/>
    <property type="match status" value="3"/>
</dbReference>
<dbReference type="Proteomes" id="UP001152320">
    <property type="component" value="Chromosome 14"/>
</dbReference>
<keyword evidence="4" id="KW-1133">Transmembrane helix</keyword>
<feature type="transmembrane region" description="Helical" evidence="4">
    <location>
        <begin position="488"/>
        <end position="508"/>
    </location>
</feature>
<evidence type="ECO:0000256" key="2">
    <source>
        <dbReference type="ARBA" id="ARBA00022737"/>
    </source>
</evidence>
<evidence type="ECO:0000256" key="4">
    <source>
        <dbReference type="SAM" id="Phobius"/>
    </source>
</evidence>
<dbReference type="InterPro" id="IPR001611">
    <property type="entry name" value="Leu-rich_rpt"/>
</dbReference>
<dbReference type="PANTHER" id="PTHR24366">
    <property type="entry name" value="IG(IMMUNOGLOBULIN) AND LRR(LEUCINE RICH REPEAT) DOMAINS"/>
    <property type="match status" value="1"/>
</dbReference>
<keyword evidence="5" id="KW-0675">Receptor</keyword>
<evidence type="ECO:0000256" key="1">
    <source>
        <dbReference type="ARBA" id="ARBA00022614"/>
    </source>
</evidence>
<dbReference type="Pfam" id="PF13855">
    <property type="entry name" value="LRR_8"/>
    <property type="match status" value="3"/>
</dbReference>
<dbReference type="InterPro" id="IPR003591">
    <property type="entry name" value="Leu-rich_rpt_typical-subtyp"/>
</dbReference>
<evidence type="ECO:0000313" key="6">
    <source>
        <dbReference type="Proteomes" id="UP001152320"/>
    </source>
</evidence>
<dbReference type="PANTHER" id="PTHR24366:SF96">
    <property type="entry name" value="LEUCINE RICH REPEAT CONTAINING 53"/>
    <property type="match status" value="1"/>
</dbReference>
<proteinExistence type="predicted"/>
<keyword evidence="4" id="KW-0472">Membrane</keyword>